<evidence type="ECO:0000256" key="19">
    <source>
        <dbReference type="ARBA" id="ARBA00047588"/>
    </source>
</evidence>
<comment type="similarity">
    <text evidence="15">Belongs to the THEM4/THEM5 thioesterase family.</text>
</comment>
<comment type="catalytic activity">
    <reaction evidence="21">
        <text>decanoyl-CoA + H2O = decanoate + CoA + H(+)</text>
        <dbReference type="Rhea" id="RHEA:40059"/>
        <dbReference type="ChEBI" id="CHEBI:15377"/>
        <dbReference type="ChEBI" id="CHEBI:15378"/>
        <dbReference type="ChEBI" id="CHEBI:27689"/>
        <dbReference type="ChEBI" id="CHEBI:57287"/>
        <dbReference type="ChEBI" id="CHEBI:61430"/>
    </reaction>
    <physiologicalReaction direction="left-to-right" evidence="21">
        <dbReference type="Rhea" id="RHEA:40060"/>
    </physiologicalReaction>
</comment>
<evidence type="ECO:0000256" key="12">
    <source>
        <dbReference type="ARBA" id="ARBA00023273"/>
    </source>
</evidence>
<evidence type="ECO:0000256" key="23">
    <source>
        <dbReference type="ARBA" id="ARBA00048180"/>
    </source>
</evidence>
<keyword evidence="7" id="KW-0378">Hydrolase</keyword>
<keyword evidence="4" id="KW-1003">Cell membrane</keyword>
<feature type="domain" description="Thioesterase" evidence="24">
    <location>
        <begin position="85"/>
        <end position="173"/>
    </location>
</feature>
<keyword evidence="26" id="KW-1185">Reference proteome</keyword>
<keyword evidence="12" id="KW-0966">Cell projection</keyword>
<evidence type="ECO:0000256" key="1">
    <source>
        <dbReference type="ARBA" id="ARBA00004170"/>
    </source>
</evidence>
<reference evidence="25 26" key="1">
    <citation type="submission" date="2012-08" db="EMBL/GenBank/DDBJ databases">
        <title>Whole genome shotgun sequence of Kineosphaera limosa NBRC 100340.</title>
        <authorList>
            <person name="Yoshida I."/>
            <person name="Isaki S."/>
            <person name="Hosoyama A."/>
            <person name="Tsuchikane K."/>
            <person name="Katsumata H."/>
            <person name="Ando Y."/>
            <person name="Ohji S."/>
            <person name="Hamada M."/>
            <person name="Tamura T."/>
            <person name="Yamazoe A."/>
            <person name="Yamazaki S."/>
            <person name="Fujita N."/>
        </authorList>
    </citation>
    <scope>NUCLEOTIDE SEQUENCE [LARGE SCALE GENOMIC DNA]</scope>
    <source>
        <strain evidence="25 26">NBRC 100340</strain>
    </source>
</reference>
<evidence type="ECO:0000256" key="4">
    <source>
        <dbReference type="ARBA" id="ARBA00022475"/>
    </source>
</evidence>
<dbReference type="SUPFAM" id="SSF54637">
    <property type="entry name" value="Thioesterase/thiol ester dehydrase-isomerase"/>
    <property type="match status" value="1"/>
</dbReference>
<dbReference type="EC" id="3.1.2.2" evidence="16"/>
<comment type="catalytic activity">
    <reaction evidence="23">
        <text>tetradecanoyl-CoA + H2O = tetradecanoate + CoA + H(+)</text>
        <dbReference type="Rhea" id="RHEA:40119"/>
        <dbReference type="ChEBI" id="CHEBI:15377"/>
        <dbReference type="ChEBI" id="CHEBI:15378"/>
        <dbReference type="ChEBI" id="CHEBI:30807"/>
        <dbReference type="ChEBI" id="CHEBI:57287"/>
        <dbReference type="ChEBI" id="CHEBI:57385"/>
    </reaction>
    <physiologicalReaction direction="left-to-right" evidence="23">
        <dbReference type="Rhea" id="RHEA:40120"/>
    </physiologicalReaction>
</comment>
<dbReference type="GO" id="GO:0016787">
    <property type="term" value="F:hydrolase activity"/>
    <property type="evidence" value="ECO:0007669"/>
    <property type="project" value="UniProtKB-KW"/>
</dbReference>
<evidence type="ECO:0000256" key="9">
    <source>
        <dbReference type="ARBA" id="ARBA00022946"/>
    </source>
</evidence>
<evidence type="ECO:0000256" key="16">
    <source>
        <dbReference type="ARBA" id="ARBA00038848"/>
    </source>
</evidence>
<evidence type="ECO:0000256" key="3">
    <source>
        <dbReference type="ARBA" id="ARBA00004632"/>
    </source>
</evidence>
<dbReference type="Proteomes" id="UP000008366">
    <property type="component" value="Unassembled WGS sequence"/>
</dbReference>
<evidence type="ECO:0000313" key="25">
    <source>
        <dbReference type="EMBL" id="GAB97506.1"/>
    </source>
</evidence>
<dbReference type="PANTHER" id="PTHR12418:SF19">
    <property type="entry name" value="ACYL-COENZYME A THIOESTERASE THEM4"/>
    <property type="match status" value="1"/>
</dbReference>
<evidence type="ECO:0000256" key="7">
    <source>
        <dbReference type="ARBA" id="ARBA00022801"/>
    </source>
</evidence>
<evidence type="ECO:0000256" key="6">
    <source>
        <dbReference type="ARBA" id="ARBA00022703"/>
    </source>
</evidence>
<proteinExistence type="inferred from homology"/>
<dbReference type="Gene3D" id="3.10.129.10">
    <property type="entry name" value="Hotdog Thioesterase"/>
    <property type="match status" value="1"/>
</dbReference>
<comment type="caution">
    <text evidence="25">The sequence shown here is derived from an EMBL/GenBank/DDBJ whole genome shotgun (WGS) entry which is preliminary data.</text>
</comment>
<evidence type="ECO:0000256" key="13">
    <source>
        <dbReference type="ARBA" id="ARBA00035852"/>
    </source>
</evidence>
<keyword evidence="6" id="KW-0053">Apoptosis</keyword>
<dbReference type="GO" id="GO:0016020">
    <property type="term" value="C:membrane"/>
    <property type="evidence" value="ECO:0007669"/>
    <property type="project" value="UniProtKB-SubCell"/>
</dbReference>
<comment type="catalytic activity">
    <reaction evidence="13">
        <text>(5Z,8Z,11Z,14Z)-eicosatetraenoyl-CoA + H2O = (5Z,8Z,11Z,14Z)-eicosatetraenoate + CoA + H(+)</text>
        <dbReference type="Rhea" id="RHEA:40151"/>
        <dbReference type="ChEBI" id="CHEBI:15377"/>
        <dbReference type="ChEBI" id="CHEBI:15378"/>
        <dbReference type="ChEBI" id="CHEBI:32395"/>
        <dbReference type="ChEBI" id="CHEBI:57287"/>
        <dbReference type="ChEBI" id="CHEBI:57368"/>
    </reaction>
    <physiologicalReaction direction="left-to-right" evidence="13">
        <dbReference type="Rhea" id="RHEA:40152"/>
    </physiologicalReaction>
</comment>
<name>K6WUJ3_9MICO</name>
<dbReference type="STRING" id="1184609.KILIM_072_00150"/>
<comment type="catalytic activity">
    <reaction evidence="19">
        <text>octanoyl-CoA + H2O = octanoate + CoA + H(+)</text>
        <dbReference type="Rhea" id="RHEA:30143"/>
        <dbReference type="ChEBI" id="CHEBI:15377"/>
        <dbReference type="ChEBI" id="CHEBI:15378"/>
        <dbReference type="ChEBI" id="CHEBI:25646"/>
        <dbReference type="ChEBI" id="CHEBI:57287"/>
        <dbReference type="ChEBI" id="CHEBI:57386"/>
    </reaction>
    <physiologicalReaction direction="left-to-right" evidence="19">
        <dbReference type="Rhea" id="RHEA:30144"/>
    </physiologicalReaction>
</comment>
<organism evidence="25 26">
    <name type="scientific">Kineosphaera limosa NBRC 100340</name>
    <dbReference type="NCBI Taxonomy" id="1184609"/>
    <lineage>
        <taxon>Bacteria</taxon>
        <taxon>Bacillati</taxon>
        <taxon>Actinomycetota</taxon>
        <taxon>Actinomycetes</taxon>
        <taxon>Micrococcales</taxon>
        <taxon>Dermatophilaceae</taxon>
        <taxon>Kineosphaera</taxon>
    </lineage>
</organism>
<evidence type="ECO:0000256" key="20">
    <source>
        <dbReference type="ARBA" id="ARBA00047734"/>
    </source>
</evidence>
<keyword evidence="9" id="KW-0809">Transit peptide</keyword>
<comment type="catalytic activity">
    <reaction evidence="14">
        <text>(9Z)-octadecenoyl-CoA + H2O = (9Z)-octadecenoate + CoA + H(+)</text>
        <dbReference type="Rhea" id="RHEA:40139"/>
        <dbReference type="ChEBI" id="CHEBI:15377"/>
        <dbReference type="ChEBI" id="CHEBI:15378"/>
        <dbReference type="ChEBI" id="CHEBI:30823"/>
        <dbReference type="ChEBI" id="CHEBI:57287"/>
        <dbReference type="ChEBI" id="CHEBI:57387"/>
    </reaction>
    <physiologicalReaction direction="left-to-right" evidence="14">
        <dbReference type="Rhea" id="RHEA:40140"/>
    </physiologicalReaction>
</comment>
<evidence type="ECO:0000313" key="26">
    <source>
        <dbReference type="Proteomes" id="UP000008366"/>
    </source>
</evidence>
<keyword evidence="11" id="KW-0472">Membrane</keyword>
<evidence type="ECO:0000256" key="18">
    <source>
        <dbReference type="ARBA" id="ARBA00043210"/>
    </source>
</evidence>
<evidence type="ECO:0000256" key="10">
    <source>
        <dbReference type="ARBA" id="ARBA00023098"/>
    </source>
</evidence>
<comment type="subcellular location">
    <subcellularLocation>
        <location evidence="3">Cell projection</location>
        <location evidence="3">Ruffle membrane</location>
    </subcellularLocation>
    <subcellularLocation>
        <location evidence="2">Cytoplasm</location>
    </subcellularLocation>
    <subcellularLocation>
        <location evidence="1">Membrane</location>
        <topology evidence="1">Peripheral membrane protein</topology>
    </subcellularLocation>
</comment>
<evidence type="ECO:0000256" key="14">
    <source>
        <dbReference type="ARBA" id="ARBA00037002"/>
    </source>
</evidence>
<evidence type="ECO:0000256" key="11">
    <source>
        <dbReference type="ARBA" id="ARBA00023136"/>
    </source>
</evidence>
<evidence type="ECO:0000256" key="8">
    <source>
        <dbReference type="ARBA" id="ARBA00022832"/>
    </source>
</evidence>
<keyword evidence="10" id="KW-0443">Lipid metabolism</keyword>
<dbReference type="InterPro" id="IPR029069">
    <property type="entry name" value="HotDog_dom_sf"/>
</dbReference>
<protein>
    <recommendedName>
        <fullName evidence="17">Acyl-coenzyme A thioesterase THEM4</fullName>
        <ecNumber evidence="16">3.1.2.2</ecNumber>
    </recommendedName>
    <alternativeName>
        <fullName evidence="18">Thioesterase superfamily member 4</fullName>
    </alternativeName>
</protein>
<accession>K6WUJ3</accession>
<sequence length="189" mass="19858">MAAARAVVPASWPERTAGAGTVGRMTSHDTLHDGTAFQDHYPPDVAACFGCGRLNEHGHHLRTTWDGEGTVTRFTPGPEQTAVPGYVYGGLIASVIDCAGTGTAAGAAYRAAGRTMGDPDDHEPPLRFVTGRLEVDYLAPTPLGVELVVRGHIDEIKARKVVVSLEMAAGDTVVARGRVIAVLMPATME</sequence>
<evidence type="ECO:0000256" key="21">
    <source>
        <dbReference type="ARBA" id="ARBA00047969"/>
    </source>
</evidence>
<evidence type="ECO:0000259" key="24">
    <source>
        <dbReference type="Pfam" id="PF03061"/>
    </source>
</evidence>
<evidence type="ECO:0000256" key="5">
    <source>
        <dbReference type="ARBA" id="ARBA00022490"/>
    </source>
</evidence>
<comment type="catalytic activity">
    <reaction evidence="22">
        <text>dodecanoyl-CoA + H2O = dodecanoate + CoA + H(+)</text>
        <dbReference type="Rhea" id="RHEA:30135"/>
        <dbReference type="ChEBI" id="CHEBI:15377"/>
        <dbReference type="ChEBI" id="CHEBI:15378"/>
        <dbReference type="ChEBI" id="CHEBI:18262"/>
        <dbReference type="ChEBI" id="CHEBI:57287"/>
        <dbReference type="ChEBI" id="CHEBI:57375"/>
    </reaction>
    <physiologicalReaction direction="left-to-right" evidence="22">
        <dbReference type="Rhea" id="RHEA:30136"/>
    </physiologicalReaction>
</comment>
<keyword evidence="8" id="KW-0276">Fatty acid metabolism</keyword>
<dbReference type="AlphaFoldDB" id="K6WUJ3"/>
<dbReference type="PANTHER" id="PTHR12418">
    <property type="entry name" value="ACYL-COENZYME A THIOESTERASE THEM4"/>
    <property type="match status" value="1"/>
</dbReference>
<dbReference type="GO" id="GO:0005737">
    <property type="term" value="C:cytoplasm"/>
    <property type="evidence" value="ECO:0007669"/>
    <property type="project" value="UniProtKB-SubCell"/>
</dbReference>
<evidence type="ECO:0000256" key="17">
    <source>
        <dbReference type="ARBA" id="ARBA00040123"/>
    </source>
</evidence>
<evidence type="ECO:0000256" key="15">
    <source>
        <dbReference type="ARBA" id="ARBA00038456"/>
    </source>
</evidence>
<dbReference type="GO" id="GO:0006631">
    <property type="term" value="P:fatty acid metabolic process"/>
    <property type="evidence" value="ECO:0007669"/>
    <property type="project" value="UniProtKB-KW"/>
</dbReference>
<dbReference type="Pfam" id="PF03061">
    <property type="entry name" value="4HBT"/>
    <property type="match status" value="1"/>
</dbReference>
<dbReference type="eggNOG" id="COG2050">
    <property type="taxonomic scope" value="Bacteria"/>
</dbReference>
<dbReference type="InterPro" id="IPR052365">
    <property type="entry name" value="THEM4/THEM5_acyl-CoA_thioest"/>
</dbReference>
<dbReference type="EMBL" id="BAHD01000072">
    <property type="protein sequence ID" value="GAB97506.1"/>
    <property type="molecule type" value="Genomic_DNA"/>
</dbReference>
<keyword evidence="5" id="KW-0963">Cytoplasm</keyword>
<gene>
    <name evidence="25" type="ORF">KILIM_072_00150</name>
</gene>
<comment type="catalytic activity">
    <reaction evidence="20">
        <text>hexadecanoyl-CoA + H2O = hexadecanoate + CoA + H(+)</text>
        <dbReference type="Rhea" id="RHEA:16645"/>
        <dbReference type="ChEBI" id="CHEBI:7896"/>
        <dbReference type="ChEBI" id="CHEBI:15377"/>
        <dbReference type="ChEBI" id="CHEBI:15378"/>
        <dbReference type="ChEBI" id="CHEBI:57287"/>
        <dbReference type="ChEBI" id="CHEBI:57379"/>
        <dbReference type="EC" id="3.1.2.2"/>
    </reaction>
    <physiologicalReaction direction="left-to-right" evidence="20">
        <dbReference type="Rhea" id="RHEA:16646"/>
    </physiologicalReaction>
</comment>
<dbReference type="InterPro" id="IPR006683">
    <property type="entry name" value="Thioestr_dom"/>
</dbReference>
<evidence type="ECO:0000256" key="2">
    <source>
        <dbReference type="ARBA" id="ARBA00004496"/>
    </source>
</evidence>
<evidence type="ECO:0000256" key="22">
    <source>
        <dbReference type="ARBA" id="ARBA00048074"/>
    </source>
</evidence>